<organism evidence="1 2">
    <name type="scientific">Molorchus minor</name>
    <dbReference type="NCBI Taxonomy" id="1323400"/>
    <lineage>
        <taxon>Eukaryota</taxon>
        <taxon>Metazoa</taxon>
        <taxon>Ecdysozoa</taxon>
        <taxon>Arthropoda</taxon>
        <taxon>Hexapoda</taxon>
        <taxon>Insecta</taxon>
        <taxon>Pterygota</taxon>
        <taxon>Neoptera</taxon>
        <taxon>Endopterygota</taxon>
        <taxon>Coleoptera</taxon>
        <taxon>Polyphaga</taxon>
        <taxon>Cucujiformia</taxon>
        <taxon>Chrysomeloidea</taxon>
        <taxon>Cerambycidae</taxon>
        <taxon>Lamiinae</taxon>
        <taxon>Monochamini</taxon>
        <taxon>Molorchus</taxon>
    </lineage>
</organism>
<gene>
    <name evidence="1" type="ORF">NQ317_006019</name>
</gene>
<keyword evidence="2" id="KW-1185">Reference proteome</keyword>
<evidence type="ECO:0000313" key="1">
    <source>
        <dbReference type="EMBL" id="KAJ8967213.1"/>
    </source>
</evidence>
<evidence type="ECO:0008006" key="3">
    <source>
        <dbReference type="Google" id="ProtNLM"/>
    </source>
</evidence>
<name>A0ABQ9IVY0_9CUCU</name>
<dbReference type="EMBL" id="JAPWTJ010002226">
    <property type="protein sequence ID" value="KAJ8967213.1"/>
    <property type="molecule type" value="Genomic_DNA"/>
</dbReference>
<sequence>MLKQLGEKYKKHDWGWMWSEGGAQNDLEEVFDVGGFGYPALVGAFTKNNINDFLILLAKANAVNINEDIASKIVEVESWDHKDIIEVLLEELDDVDIAKDEL</sequence>
<comment type="caution">
    <text evidence="1">The sequence shown here is derived from an EMBL/GenBank/DDBJ whole genome shotgun (WGS) entry which is preliminary data.</text>
</comment>
<dbReference type="Proteomes" id="UP001162164">
    <property type="component" value="Unassembled WGS sequence"/>
</dbReference>
<protein>
    <recommendedName>
        <fullName evidence="3">Ankyrin repeat domain-containing protein</fullName>
    </recommendedName>
</protein>
<accession>A0ABQ9IVY0</accession>
<evidence type="ECO:0000313" key="2">
    <source>
        <dbReference type="Proteomes" id="UP001162164"/>
    </source>
</evidence>
<reference evidence="1" key="1">
    <citation type="journal article" date="2023" name="Insect Mol. Biol.">
        <title>Genome sequencing provides insights into the evolution of gene families encoding plant cell wall-degrading enzymes in longhorned beetles.</title>
        <authorList>
            <person name="Shin N.R."/>
            <person name="Okamura Y."/>
            <person name="Kirsch R."/>
            <person name="Pauchet Y."/>
        </authorList>
    </citation>
    <scope>NUCLEOTIDE SEQUENCE</scope>
    <source>
        <strain evidence="1">MMC_N1</strain>
    </source>
</reference>
<proteinExistence type="predicted"/>